<evidence type="ECO:0000313" key="2">
    <source>
        <dbReference type="EMBL" id="WZW98295.1"/>
    </source>
</evidence>
<dbReference type="EMBL" id="CP115965">
    <property type="protein sequence ID" value="WZW98295.1"/>
    <property type="molecule type" value="Genomic_DNA"/>
</dbReference>
<feature type="transmembrane region" description="Helical" evidence="1">
    <location>
        <begin position="36"/>
        <end position="56"/>
    </location>
</feature>
<feature type="transmembrane region" description="Helical" evidence="1">
    <location>
        <begin position="406"/>
        <end position="430"/>
    </location>
</feature>
<feature type="transmembrane region" description="Helical" evidence="1">
    <location>
        <begin position="68"/>
        <end position="89"/>
    </location>
</feature>
<feature type="transmembrane region" description="Helical" evidence="1">
    <location>
        <begin position="101"/>
        <end position="122"/>
    </location>
</feature>
<dbReference type="Proteomes" id="UP001434337">
    <property type="component" value="Chromosome"/>
</dbReference>
<evidence type="ECO:0000313" key="3">
    <source>
        <dbReference type="Proteomes" id="UP001434337"/>
    </source>
</evidence>
<keyword evidence="1" id="KW-1133">Transmembrane helix</keyword>
<evidence type="ECO:0000256" key="1">
    <source>
        <dbReference type="SAM" id="Phobius"/>
    </source>
</evidence>
<keyword evidence="3" id="KW-1185">Reference proteome</keyword>
<feature type="transmembrane region" description="Helical" evidence="1">
    <location>
        <begin position="436"/>
        <end position="454"/>
    </location>
</feature>
<dbReference type="InterPro" id="IPR031566">
    <property type="entry name" value="CitMHS_2"/>
</dbReference>
<feature type="transmembrane region" description="Helical" evidence="1">
    <location>
        <begin position="366"/>
        <end position="385"/>
    </location>
</feature>
<proteinExistence type="predicted"/>
<keyword evidence="1" id="KW-0472">Membrane</keyword>
<reference evidence="2 3" key="1">
    <citation type="journal article" date="2023" name="Environ Microbiome">
        <title>A coral-associated actinobacterium mitigates coral bleaching under heat stress.</title>
        <authorList>
            <person name="Li J."/>
            <person name="Zou Y."/>
            <person name="Li Q."/>
            <person name="Zhang J."/>
            <person name="Bourne D.G."/>
            <person name="Lyu Y."/>
            <person name="Liu C."/>
            <person name="Zhang S."/>
        </authorList>
    </citation>
    <scope>NUCLEOTIDE SEQUENCE [LARGE SCALE GENOMIC DNA]</scope>
    <source>
        <strain evidence="2 3">SCSIO 13291</strain>
    </source>
</reference>
<dbReference type="Pfam" id="PF16980">
    <property type="entry name" value="CitMHS_2"/>
    <property type="match status" value="1"/>
</dbReference>
<feature type="transmembrane region" description="Helical" evidence="1">
    <location>
        <begin position="216"/>
        <end position="238"/>
    </location>
</feature>
<organism evidence="2 3">
    <name type="scientific">Propioniciclava soli</name>
    <dbReference type="NCBI Taxonomy" id="2775081"/>
    <lineage>
        <taxon>Bacteria</taxon>
        <taxon>Bacillati</taxon>
        <taxon>Actinomycetota</taxon>
        <taxon>Actinomycetes</taxon>
        <taxon>Propionibacteriales</taxon>
        <taxon>Propionibacteriaceae</taxon>
        <taxon>Propioniciclava</taxon>
    </lineage>
</organism>
<dbReference type="RefSeq" id="WP_342372372.1">
    <property type="nucleotide sequence ID" value="NZ_CP115965.1"/>
</dbReference>
<feature type="transmembrane region" description="Helical" evidence="1">
    <location>
        <begin position="134"/>
        <end position="153"/>
    </location>
</feature>
<protein>
    <submittedName>
        <fullName evidence="2">Sodium:proton antiporter</fullName>
    </submittedName>
</protein>
<sequence>MVVEWWSIIPFALLLAAIAILPLVPATEHVWERNTTKLTVALVLALPVAAWFVLAGHGTEIAHALVEYVQFITLLLALFVVSGGIFLLGDIRATPRNNTTFLAVGAVLASFIGTTGAAMLLIRPLLNTNRERAHRIHTVVFTILIVANCGGLLTPLGDPPLFLGFLRGVPFTWTLSLFPEWLFVNGLLLLTYYALDRREYARETPEALAWDAGAQRPLGIAGGLNFAFFALIIVAVAFVPSVDLHAIEAGHAAWTAWVPWRELMFLTAAALSFALGDSDVRFRLNQFTWGPIGEVAALFVGIFVTMVPALIYLAQVAPSLPLNRVTFFVFSGGLSAVLDNAPTYATFFEMAAQLPGEPRVADVPEAYLVAISLGAVLCGAITYIGNGPNFMTKSVADAAGVRMPSFAGYVRWTFVFLVPTLTALVCLFIAEGLVWRIVGVVLTLALVARAVWVARSHQPPEAVASPQP</sequence>
<name>A0ABZ3C6V5_9ACTN</name>
<gene>
    <name evidence="2" type="ORF">PCC79_15610</name>
</gene>
<feature type="transmembrane region" description="Helical" evidence="1">
    <location>
        <begin position="295"/>
        <end position="314"/>
    </location>
</feature>
<feature type="transmembrane region" description="Helical" evidence="1">
    <location>
        <begin position="173"/>
        <end position="195"/>
    </location>
</feature>
<accession>A0ABZ3C6V5</accession>
<keyword evidence="1" id="KW-0812">Transmembrane</keyword>